<dbReference type="Proteomes" id="UP000247099">
    <property type="component" value="Unassembled WGS sequence"/>
</dbReference>
<dbReference type="InterPro" id="IPR036514">
    <property type="entry name" value="SGNH_hydro_sf"/>
</dbReference>
<evidence type="ECO:0000256" key="1">
    <source>
        <dbReference type="ARBA" id="ARBA00022801"/>
    </source>
</evidence>
<organism evidence="3 4">
    <name type="scientific">Coraliomargarita sinensis</name>
    <dbReference type="NCBI Taxonomy" id="2174842"/>
    <lineage>
        <taxon>Bacteria</taxon>
        <taxon>Pseudomonadati</taxon>
        <taxon>Verrucomicrobiota</taxon>
        <taxon>Opitutia</taxon>
        <taxon>Puniceicoccales</taxon>
        <taxon>Coraliomargaritaceae</taxon>
        <taxon>Coraliomargarita</taxon>
    </lineage>
</organism>
<dbReference type="Pfam" id="PF03629">
    <property type="entry name" value="SASA"/>
    <property type="match status" value="1"/>
</dbReference>
<reference evidence="3 4" key="1">
    <citation type="submission" date="2018-05" db="EMBL/GenBank/DDBJ databases">
        <title>Coraliomargarita sinensis sp. nov., isolated from a marine solar saltern.</title>
        <authorList>
            <person name="Zhou L.Y."/>
        </authorList>
    </citation>
    <scope>NUCLEOTIDE SEQUENCE [LARGE SCALE GENOMIC DNA]</scope>
    <source>
        <strain evidence="3 4">WN38</strain>
    </source>
</reference>
<dbReference type="GO" id="GO:0016788">
    <property type="term" value="F:hydrolase activity, acting on ester bonds"/>
    <property type="evidence" value="ECO:0007669"/>
    <property type="project" value="UniProtKB-ARBA"/>
</dbReference>
<dbReference type="OrthoDB" id="181615at2"/>
<dbReference type="InterPro" id="IPR052940">
    <property type="entry name" value="Carb_Esterase_6"/>
</dbReference>
<dbReference type="Gene3D" id="3.40.50.1110">
    <property type="entry name" value="SGNH hydrolase"/>
    <property type="match status" value="1"/>
</dbReference>
<keyword evidence="1" id="KW-0378">Hydrolase</keyword>
<dbReference type="EMBL" id="QHJQ01000010">
    <property type="protein sequence ID" value="PXA03316.1"/>
    <property type="molecule type" value="Genomic_DNA"/>
</dbReference>
<dbReference type="PANTHER" id="PTHR31988:SF19">
    <property type="entry name" value="9-O-ACETYL-N-ACETYLNEURAMINIC ACID DEACETYLASE-RELATED"/>
    <property type="match status" value="1"/>
</dbReference>
<evidence type="ECO:0000313" key="4">
    <source>
        <dbReference type="Proteomes" id="UP000247099"/>
    </source>
</evidence>
<name>A0A317ZDL2_9BACT</name>
<accession>A0A317ZDL2</accession>
<dbReference type="InParanoid" id="A0A317ZDL2"/>
<dbReference type="SUPFAM" id="SSF52266">
    <property type="entry name" value="SGNH hydrolase"/>
    <property type="match status" value="1"/>
</dbReference>
<evidence type="ECO:0000313" key="3">
    <source>
        <dbReference type="EMBL" id="PXA03316.1"/>
    </source>
</evidence>
<feature type="domain" description="Sialate O-acetylesterase" evidence="2">
    <location>
        <begin position="25"/>
        <end position="267"/>
    </location>
</feature>
<dbReference type="PANTHER" id="PTHR31988">
    <property type="entry name" value="ESTERASE, PUTATIVE (DUF303)-RELATED"/>
    <property type="match status" value="1"/>
</dbReference>
<protein>
    <recommendedName>
        <fullName evidence="2">Sialate O-acetylesterase domain-containing protein</fullName>
    </recommendedName>
</protein>
<proteinExistence type="predicted"/>
<dbReference type="InterPro" id="IPR005181">
    <property type="entry name" value="SASA"/>
</dbReference>
<evidence type="ECO:0000259" key="2">
    <source>
        <dbReference type="Pfam" id="PF03629"/>
    </source>
</evidence>
<dbReference type="AlphaFoldDB" id="A0A317ZDL2"/>
<comment type="caution">
    <text evidence="3">The sequence shown here is derived from an EMBL/GenBank/DDBJ whole genome shotgun (WGS) entry which is preliminary data.</text>
</comment>
<sequence>MRPLAITVLLTLTGLSSLIANDGPLKVFILSGQSNMQGHAHVSTFDVIGLDPKTVPMLEEMVDEKGQPRVLENVWISSIGSSDEEKTGQLTAGYGAEKRGPKIGPEFTFGIYMEKQLNEPILIIKTAWGGKSLHTDFRPPSAGPYVLNEGNIKQLKAKGKDIEAEQAKRTEASGHYYRLMMEHINKVLGDIKRVYPEYDASEGYELAGFVWFQGWNDMVDGGVYPNRYQPGGYDAYSELLAQFIKDVRKDLSAPELPFVIGVMGTGGPTKLYRKDRYKGVHQNFRDAMAAPASLPELKDNVAAVLTENYWDMELEELRHKESEIKQQIKEIRKKVKQGELSKQAGNEAEQQLYDETFTERENTILKDGVSNFQFHYYGSAKILGQIGKAFAETMGELMQK</sequence>
<gene>
    <name evidence="3" type="ORF">DDZ13_12905</name>
</gene>
<keyword evidence="4" id="KW-1185">Reference proteome</keyword>